<name>A0A5E4NSZ9_9HEMI</name>
<dbReference type="EMBL" id="CABPRJ010002443">
    <property type="protein sequence ID" value="VVC46175.1"/>
    <property type="molecule type" value="Genomic_DNA"/>
</dbReference>
<evidence type="ECO:0000313" key="1">
    <source>
        <dbReference type="EMBL" id="VVC46175.1"/>
    </source>
</evidence>
<protein>
    <submittedName>
        <fullName evidence="1">Uncharacterized protein</fullName>
    </submittedName>
</protein>
<accession>A0A5E4NSZ9</accession>
<reference evidence="1 2" key="1">
    <citation type="submission" date="2019-08" db="EMBL/GenBank/DDBJ databases">
        <authorList>
            <person name="Alioto T."/>
            <person name="Alioto T."/>
            <person name="Gomez Garrido J."/>
        </authorList>
    </citation>
    <scope>NUCLEOTIDE SEQUENCE [LARGE SCALE GENOMIC DNA]</scope>
</reference>
<organism evidence="1 2">
    <name type="scientific">Cinara cedri</name>
    <dbReference type="NCBI Taxonomy" id="506608"/>
    <lineage>
        <taxon>Eukaryota</taxon>
        <taxon>Metazoa</taxon>
        <taxon>Ecdysozoa</taxon>
        <taxon>Arthropoda</taxon>
        <taxon>Hexapoda</taxon>
        <taxon>Insecta</taxon>
        <taxon>Pterygota</taxon>
        <taxon>Neoptera</taxon>
        <taxon>Paraneoptera</taxon>
        <taxon>Hemiptera</taxon>
        <taxon>Sternorrhyncha</taxon>
        <taxon>Aphidomorpha</taxon>
        <taxon>Aphidoidea</taxon>
        <taxon>Aphididae</taxon>
        <taxon>Lachninae</taxon>
        <taxon>Cinara</taxon>
    </lineage>
</organism>
<gene>
    <name evidence="1" type="ORF">CINCED_3A004515</name>
</gene>
<dbReference type="OrthoDB" id="6627741at2759"/>
<proteinExistence type="predicted"/>
<sequence>MRKGYKGHEIFIRNKDGELITTKVEITERWAEYFEQLLNGEDPEVIFDYIQEQPNNNCEYETPTVQEIKTQIKRLKNHKSPDEDDRIKPLAEIIINDYQGDFRENKSTIDQIFIIRQLAQKTWEFDQELHTLFVDFKKGV</sequence>
<evidence type="ECO:0000313" key="2">
    <source>
        <dbReference type="Proteomes" id="UP000325440"/>
    </source>
</evidence>
<dbReference type="AlphaFoldDB" id="A0A5E4NSZ9"/>
<dbReference type="Proteomes" id="UP000325440">
    <property type="component" value="Unassembled WGS sequence"/>
</dbReference>
<keyword evidence="2" id="KW-1185">Reference proteome</keyword>